<dbReference type="SFLD" id="SFLDG00002">
    <property type="entry name" value="C1.7:_P-type_atpase_like"/>
    <property type="match status" value="1"/>
</dbReference>
<evidence type="ECO:0000313" key="13">
    <source>
        <dbReference type="EMBL" id="KNC52742.1"/>
    </source>
</evidence>
<feature type="transmembrane region" description="Helical" evidence="11">
    <location>
        <begin position="555"/>
        <end position="579"/>
    </location>
</feature>
<dbReference type="PANTHER" id="PTHR45630:SF6">
    <property type="entry name" value="CATION-TRANSPORTING P-TYPE ATPASE N-TERMINAL DOMAIN-CONTAINING PROTEIN"/>
    <property type="match status" value="1"/>
</dbReference>
<feature type="transmembrane region" description="Helical" evidence="11">
    <location>
        <begin position="110"/>
        <end position="129"/>
    </location>
</feature>
<dbReference type="InterPro" id="IPR059000">
    <property type="entry name" value="ATPase_P-type_domA"/>
</dbReference>
<dbReference type="GeneID" id="25567272"/>
<evidence type="ECO:0000256" key="4">
    <source>
        <dbReference type="ARBA" id="ARBA00022741"/>
    </source>
</evidence>
<dbReference type="NCBIfam" id="TIGR01657">
    <property type="entry name" value="P-ATPase-V"/>
    <property type="match status" value="1"/>
</dbReference>
<dbReference type="GO" id="GO:0140358">
    <property type="term" value="F:P-type transmembrane transporter activity"/>
    <property type="evidence" value="ECO:0007669"/>
    <property type="project" value="InterPro"/>
</dbReference>
<proteinExistence type="predicted"/>
<dbReference type="OrthoDB" id="48943at2759"/>
<dbReference type="GO" id="GO:0005524">
    <property type="term" value="F:ATP binding"/>
    <property type="evidence" value="ECO:0007669"/>
    <property type="project" value="UniProtKB-KW"/>
</dbReference>
<evidence type="ECO:0000256" key="6">
    <source>
        <dbReference type="ARBA" id="ARBA00022842"/>
    </source>
</evidence>
<dbReference type="InterPro" id="IPR023298">
    <property type="entry name" value="ATPase_P-typ_TM_dom_sf"/>
</dbReference>
<dbReference type="Gene3D" id="2.70.150.10">
    <property type="entry name" value="Calcium-transporting ATPase, cytoplasmic transduction domain A"/>
    <property type="match status" value="1"/>
</dbReference>
<gene>
    <name evidence="13" type="ORF">AMSG_08622</name>
</gene>
<dbReference type="InterPro" id="IPR006544">
    <property type="entry name" value="P-type_TPase_V"/>
</dbReference>
<dbReference type="RefSeq" id="XP_013755056.1">
    <property type="nucleotide sequence ID" value="XM_013899602.1"/>
</dbReference>
<keyword evidence="3" id="KW-0479">Metal-binding</keyword>
<feature type="domain" description="P-type ATPase A" evidence="12">
    <location>
        <begin position="403"/>
        <end position="508"/>
    </location>
</feature>
<dbReference type="EMBL" id="GL349475">
    <property type="protein sequence ID" value="KNC52742.1"/>
    <property type="molecule type" value="Genomic_DNA"/>
</dbReference>
<dbReference type="PROSITE" id="PS00154">
    <property type="entry name" value="ATPASE_E1_E2"/>
    <property type="match status" value="1"/>
</dbReference>
<feature type="transmembrane region" description="Helical" evidence="11">
    <location>
        <begin position="1274"/>
        <end position="1297"/>
    </location>
</feature>
<evidence type="ECO:0000256" key="11">
    <source>
        <dbReference type="SAM" id="Phobius"/>
    </source>
</evidence>
<evidence type="ECO:0000256" key="7">
    <source>
        <dbReference type="ARBA" id="ARBA00022967"/>
    </source>
</evidence>
<dbReference type="InterPro" id="IPR023214">
    <property type="entry name" value="HAD_sf"/>
</dbReference>
<reference evidence="13 14" key="1">
    <citation type="submission" date="2010-05" db="EMBL/GenBank/DDBJ databases">
        <title>The Genome Sequence of Thecamonas trahens ATCC 50062.</title>
        <authorList>
            <consortium name="The Broad Institute Genome Sequencing Platform"/>
            <person name="Russ C."/>
            <person name="Cuomo C."/>
            <person name="Shea T."/>
            <person name="Young S.K."/>
            <person name="Zeng Q."/>
            <person name="Koehrsen M."/>
            <person name="Haas B."/>
            <person name="Borodovsky M."/>
            <person name="Guigo R."/>
            <person name="Alvarado L."/>
            <person name="Berlin A."/>
            <person name="Bochicchio J."/>
            <person name="Borenstein D."/>
            <person name="Chapman S."/>
            <person name="Chen Z."/>
            <person name="Freedman E."/>
            <person name="Gellesch M."/>
            <person name="Goldberg J."/>
            <person name="Griggs A."/>
            <person name="Gujja S."/>
            <person name="Heilman E."/>
            <person name="Heiman D."/>
            <person name="Hepburn T."/>
            <person name="Howarth C."/>
            <person name="Jen D."/>
            <person name="Larson L."/>
            <person name="Mehta T."/>
            <person name="Park D."/>
            <person name="Pearson M."/>
            <person name="Roberts A."/>
            <person name="Saif S."/>
            <person name="Shenoy N."/>
            <person name="Sisk P."/>
            <person name="Stolte C."/>
            <person name="Sykes S."/>
            <person name="Thomson T."/>
            <person name="Walk T."/>
            <person name="White J."/>
            <person name="Yandava C."/>
            <person name="Burger G."/>
            <person name="Gray M.W."/>
            <person name="Holland P.W.H."/>
            <person name="King N."/>
            <person name="Lang F.B.F."/>
            <person name="Roger A.J."/>
            <person name="Ruiz-Trillo I."/>
            <person name="Lander E."/>
            <person name="Nusbaum C."/>
        </authorList>
    </citation>
    <scope>NUCLEOTIDE SEQUENCE [LARGE SCALE GENOMIC DNA]</scope>
    <source>
        <strain evidence="13 14">ATCC 50062</strain>
    </source>
</reference>
<name>A0A0L0DKD0_THETB</name>
<feature type="transmembrane region" description="Helical" evidence="11">
    <location>
        <begin position="1163"/>
        <end position="1185"/>
    </location>
</feature>
<dbReference type="PANTHER" id="PTHR45630">
    <property type="entry name" value="CATION-TRANSPORTING ATPASE-RELATED"/>
    <property type="match status" value="1"/>
</dbReference>
<dbReference type="SUPFAM" id="SSF81653">
    <property type="entry name" value="Calcium ATPase, transduction domain A"/>
    <property type="match status" value="1"/>
</dbReference>
<feature type="compositionally biased region" description="Basic residues" evidence="10">
    <location>
        <begin position="1013"/>
        <end position="1027"/>
    </location>
</feature>
<dbReference type="SUPFAM" id="SSF56784">
    <property type="entry name" value="HAD-like"/>
    <property type="match status" value="1"/>
</dbReference>
<evidence type="ECO:0000256" key="10">
    <source>
        <dbReference type="SAM" id="MobiDB-lite"/>
    </source>
</evidence>
<dbReference type="InterPro" id="IPR044492">
    <property type="entry name" value="P_typ_ATPase_HD_dom"/>
</dbReference>
<keyword evidence="14" id="KW-1185">Reference proteome</keyword>
<dbReference type="eggNOG" id="KOG0209">
    <property type="taxonomic scope" value="Eukaryota"/>
</dbReference>
<dbReference type="InterPro" id="IPR036412">
    <property type="entry name" value="HAD-like_sf"/>
</dbReference>
<dbReference type="STRING" id="461836.A0A0L0DKD0"/>
<keyword evidence="5" id="KW-0067">ATP-binding</keyword>
<evidence type="ECO:0000256" key="3">
    <source>
        <dbReference type="ARBA" id="ARBA00022723"/>
    </source>
</evidence>
<feature type="transmembrane region" description="Helical" evidence="11">
    <location>
        <begin position="1392"/>
        <end position="1412"/>
    </location>
</feature>
<dbReference type="SUPFAM" id="SSF81665">
    <property type="entry name" value="Calcium ATPase, transmembrane domain M"/>
    <property type="match status" value="1"/>
</dbReference>
<dbReference type="OMA" id="WPTYQSL"/>
<dbReference type="GO" id="GO:0016020">
    <property type="term" value="C:membrane"/>
    <property type="evidence" value="ECO:0007669"/>
    <property type="project" value="UniProtKB-SubCell"/>
</dbReference>
<accession>A0A0L0DKD0</accession>
<evidence type="ECO:0000259" key="12">
    <source>
        <dbReference type="Pfam" id="PF00122"/>
    </source>
</evidence>
<feature type="transmembrane region" description="Helical" evidence="11">
    <location>
        <begin position="1309"/>
        <end position="1329"/>
    </location>
</feature>
<evidence type="ECO:0000313" key="14">
    <source>
        <dbReference type="Proteomes" id="UP000054408"/>
    </source>
</evidence>
<dbReference type="SFLD" id="SFLDF00027">
    <property type="entry name" value="p-type_atpase"/>
    <property type="match status" value="1"/>
</dbReference>
<keyword evidence="7" id="KW-1278">Translocase</keyword>
<feature type="transmembrane region" description="Helical" evidence="11">
    <location>
        <begin position="1349"/>
        <end position="1372"/>
    </location>
</feature>
<dbReference type="InterPro" id="IPR018303">
    <property type="entry name" value="ATPase_P-typ_P_site"/>
</dbReference>
<dbReference type="PRINTS" id="PR00119">
    <property type="entry name" value="CATATPASE"/>
</dbReference>
<dbReference type="InterPro" id="IPR008250">
    <property type="entry name" value="ATPase_P-typ_transduc_dom_A_sf"/>
</dbReference>
<evidence type="ECO:0000256" key="9">
    <source>
        <dbReference type="ARBA" id="ARBA00023136"/>
    </source>
</evidence>
<dbReference type="GO" id="GO:0046872">
    <property type="term" value="F:metal ion binding"/>
    <property type="evidence" value="ECO:0007669"/>
    <property type="project" value="UniProtKB-KW"/>
</dbReference>
<keyword evidence="6" id="KW-0460">Magnesium</keyword>
<feature type="compositionally biased region" description="Low complexity" evidence="10">
    <location>
        <begin position="1001"/>
        <end position="1012"/>
    </location>
</feature>
<feature type="transmembrane region" description="Helical" evidence="11">
    <location>
        <begin position="1227"/>
        <end position="1254"/>
    </location>
</feature>
<dbReference type="Gene3D" id="3.40.1110.10">
    <property type="entry name" value="Calcium-transporting ATPase, cytoplasmic domain N"/>
    <property type="match status" value="1"/>
</dbReference>
<dbReference type="GO" id="GO:0019829">
    <property type="term" value="F:ATPase-coupled monoatomic cation transmembrane transporter activity"/>
    <property type="evidence" value="ECO:0007669"/>
    <property type="project" value="TreeGrafter"/>
</dbReference>
<comment type="subcellular location">
    <subcellularLocation>
        <location evidence="1">Membrane</location>
        <topology evidence="1">Multi-pass membrane protein</topology>
    </subcellularLocation>
</comment>
<evidence type="ECO:0000256" key="2">
    <source>
        <dbReference type="ARBA" id="ARBA00022692"/>
    </source>
</evidence>
<keyword evidence="8 11" id="KW-1133">Transmembrane helix</keyword>
<dbReference type="InterPro" id="IPR023299">
    <property type="entry name" value="ATPase_P-typ_cyto_dom_N"/>
</dbReference>
<dbReference type="Gene3D" id="3.40.50.1000">
    <property type="entry name" value="HAD superfamily/HAD-like"/>
    <property type="match status" value="1"/>
</dbReference>
<evidence type="ECO:0000256" key="5">
    <source>
        <dbReference type="ARBA" id="ARBA00022840"/>
    </source>
</evidence>
<protein>
    <submittedName>
        <fullName evidence="13">P-type ATPase superfamily</fullName>
    </submittedName>
</protein>
<feature type="transmembrane region" description="Helical" evidence="11">
    <location>
        <begin position="55"/>
        <end position="74"/>
    </location>
</feature>
<dbReference type="Proteomes" id="UP000054408">
    <property type="component" value="Unassembled WGS sequence"/>
</dbReference>
<dbReference type="SUPFAM" id="SSF81660">
    <property type="entry name" value="Metal cation-transporting ATPase, ATP-binding domain N"/>
    <property type="match status" value="1"/>
</dbReference>
<keyword evidence="9 11" id="KW-0472">Membrane</keyword>
<evidence type="ECO:0000256" key="8">
    <source>
        <dbReference type="ARBA" id="ARBA00022989"/>
    </source>
</evidence>
<feature type="transmembrane region" description="Helical" evidence="11">
    <location>
        <begin position="515"/>
        <end position="535"/>
    </location>
</feature>
<keyword evidence="2 11" id="KW-0812">Transmembrane</keyword>
<dbReference type="Pfam" id="PF00122">
    <property type="entry name" value="E1-E2_ATPase"/>
    <property type="match status" value="1"/>
</dbReference>
<dbReference type="SFLD" id="SFLDS00003">
    <property type="entry name" value="Haloacid_Dehalogenase"/>
    <property type="match status" value="1"/>
</dbReference>
<sequence length="1425" mass="151849">MEWTGPDIARLRLYREKPRIGGTHAARARNGAGCGVDAGIHGAGDSHCVPAATGLPILHLPFVALYAGVLYYMYTTIGAPYEDALAAGAVFNPARPRPCRELPWEYMPSFVSRLALGFACFLHALTLFATRWNMGVRCALFYSSLANSADALEDATAVRVDPHKHKGKPELVQLEWMELSSPSELSFLMPDRSTSRVAGKLPAYDDEVDGEPVTLPFFVFQEIKYVYHPDAELWLRVECPVDAPLESYISAEGLHLADAGDARSMFGPNLYEIPMPTFGELYKDQLLSPFTVFQFFCVLLWCLDDYWKYSLFTLAMLLVFEATVSFSRLKSLSTLRAMNNAPRAILAFHSGKWVPVDSTELLPGDIISIRRNAVAATTMSTLEDRASSSATSAGASDQPQSSDNTIPCDCLLLSGSVVVNEANLTGESVPQLKEGVAATEVAPHVALDINGEHKVHMVFGGTTLLQHTGTGASSSGDTDKLSPPDGGAAAYVLRTGFSSSQGKLVRMIQFGAEKVTAGAGEVLLLMGFLLVFAIISSGYVLYKGMYDDDRDQFDLLLHCILIVTSVIPPDLNMQLAMAVNSSLMTLMKAAIFCTEPFRIPLAGKVNVALFDKTGTITTDKLVADAVVARNGPPVKPSDAPRSARVVLAGCHSLVQVNGIVLGDPLEEEALKAVSASYDAQTNIAALNSSSSSPTVRILHRHHFASKLQRMSVLAAVKQSPTASAELWALVKGSPEAVAKLLAPTSGLSSWYNATYQRLAKDGKRVLALAHKVVSGPRGDAAVATAAEQLFEGSRSSIESDLVFDGFIVFSCAVRADSRDVVAELREAAHDVVMITGDALFTAVHVARTVNILDSDRPALVCQPASDGSGGLVWANPIEAADGVGEIEPVALASADALAAQFSKLAVGADLAITGASLAELVEAVPDGAAWPAMVYFKVFARMTPELKEKVLAALKDSGHFTLMCGDGANDVGALKQAHVGLALLSGFGNANAASEDDVDADAASGDKPTSSKPKGKSKGKGKGKGKAVAKPELTPAEIAAKKAEAAKAKQAEYAAKMAEVEANIRARSEAGESMATVKEWWAFIQRETASAKAKASARKPKTFAESAALLAAQDDLSEGGGGEIPMVKLGDASIASPFTSKKPSIRGAVDVIRQGRCTLVTTLQMYQILALSCLISSYSLSVLYLDGIKYGDTQMTATGLLMTISYFAISMAKPLPRLSDVRPLTSIFHPALFLSLLAQFAVHLGTMVYAVSLTKALLPADTVLSIDGDFEPNLINTVVFLISSVQNVCVFAVNFKGRPFMYGITENRALMWSLGLVVLGAFVCAFEVSPMFNEALQLVAFPDGAFRSTIVLLLLVDVAGTFVLDRLLLAIFAPAIFKSSLKDIDGPTVARVVRNLLGLGAFLYFLVIPATLADPEALENGELEW</sequence>
<organism evidence="13 14">
    <name type="scientific">Thecamonas trahens ATCC 50062</name>
    <dbReference type="NCBI Taxonomy" id="461836"/>
    <lineage>
        <taxon>Eukaryota</taxon>
        <taxon>Apusozoa</taxon>
        <taxon>Apusomonadida</taxon>
        <taxon>Apusomonadidae</taxon>
        <taxon>Thecamonas</taxon>
    </lineage>
</organism>
<evidence type="ECO:0000256" key="1">
    <source>
        <dbReference type="ARBA" id="ARBA00004141"/>
    </source>
</evidence>
<feature type="region of interest" description="Disordered" evidence="10">
    <location>
        <begin position="998"/>
        <end position="1031"/>
    </location>
</feature>
<keyword evidence="4" id="KW-0547">Nucleotide-binding</keyword>